<dbReference type="Pfam" id="PF02551">
    <property type="entry name" value="Acyl_CoA_thio"/>
    <property type="match status" value="1"/>
</dbReference>
<dbReference type="InterPro" id="IPR049449">
    <property type="entry name" value="TesB_ACOT8-like_N"/>
</dbReference>
<evidence type="ECO:0000256" key="7">
    <source>
        <dbReference type="ARBA" id="ARBA00071120"/>
    </source>
</evidence>
<evidence type="ECO:0000256" key="8">
    <source>
        <dbReference type="ARBA" id="ARBA00079653"/>
    </source>
</evidence>
<dbReference type="EMBL" id="NISK01000002">
    <property type="protein sequence ID" value="OWQ96792.1"/>
    <property type="molecule type" value="Genomic_DNA"/>
</dbReference>
<evidence type="ECO:0000259" key="9">
    <source>
        <dbReference type="Pfam" id="PF02551"/>
    </source>
</evidence>
<dbReference type="Pfam" id="PF13622">
    <property type="entry name" value="4HBT_3"/>
    <property type="match status" value="1"/>
</dbReference>
<comment type="caution">
    <text evidence="11">The sequence shown here is derived from an EMBL/GenBank/DDBJ whole genome shotgun (WGS) entry which is preliminary data.</text>
</comment>
<dbReference type="CDD" id="cd03444">
    <property type="entry name" value="Thioesterase_II_repeat1"/>
    <property type="match status" value="1"/>
</dbReference>
<dbReference type="InterPro" id="IPR003703">
    <property type="entry name" value="Acyl_CoA_thio"/>
</dbReference>
<dbReference type="PANTHER" id="PTHR11066">
    <property type="entry name" value="ACYL-COA THIOESTERASE"/>
    <property type="match status" value="1"/>
</dbReference>
<comment type="similarity">
    <text evidence="1">Belongs to the C/M/P thioester hydrolase family.</text>
</comment>
<evidence type="ECO:0000256" key="2">
    <source>
        <dbReference type="ARBA" id="ARBA00011881"/>
    </source>
</evidence>
<dbReference type="CDD" id="cd03445">
    <property type="entry name" value="Thioesterase_II_repeat2"/>
    <property type="match status" value="1"/>
</dbReference>
<sequence length="323" mass="35814">MVAPTPPPIRYGRPMTNLDRNLAREHPNEARGGSATAEDSDTLTALIRSLTLVETGTDRFQTALPVEKWQRLFGGEIFAQALTAASHTVAADRIPHSIHGHFLRPGRPEVPIAFRVERDRDGASFSSRRVAAYQEEVLVFTLGASFHPAEAGFAHQEDMPDVAPPEHLRSEEDIRREQAGAMIGAVREFALRSMPIELRPVTPRDFVSPVPQPAIQHFWFKPKSSVPDNGLLRRAVLAYVSDMMLLSTALLPHGTHWSTTRIQNASLNHSLWLHAQPDFSDWMLYSLDSPWAGGGRALCRGSIFDRAGKLVASVAQEGLLRLR</sequence>
<dbReference type="InterPro" id="IPR029069">
    <property type="entry name" value="HotDog_dom_sf"/>
</dbReference>
<evidence type="ECO:0000256" key="1">
    <source>
        <dbReference type="ARBA" id="ARBA00006538"/>
    </source>
</evidence>
<dbReference type="GO" id="GO:0006637">
    <property type="term" value="P:acyl-CoA metabolic process"/>
    <property type="evidence" value="ECO:0007669"/>
    <property type="project" value="InterPro"/>
</dbReference>
<proteinExistence type="inferred from homology"/>
<comment type="subunit">
    <text evidence="2">Homotetramer.</text>
</comment>
<evidence type="ECO:0000259" key="10">
    <source>
        <dbReference type="Pfam" id="PF13622"/>
    </source>
</evidence>
<evidence type="ECO:0000256" key="5">
    <source>
        <dbReference type="ARBA" id="ARBA00038894"/>
    </source>
</evidence>
<dbReference type="Gene3D" id="2.40.160.210">
    <property type="entry name" value="Acyl-CoA thioesterase, double hotdog domain"/>
    <property type="match status" value="1"/>
</dbReference>
<keyword evidence="4" id="KW-0443">Lipid metabolism</keyword>
<protein>
    <recommendedName>
        <fullName evidence="7">Acyl-CoA thioesterase 2</fullName>
        <ecNumber evidence="5">3.1.2.20</ecNumber>
    </recommendedName>
    <alternativeName>
        <fullName evidence="8">Thioesterase II</fullName>
    </alternativeName>
</protein>
<evidence type="ECO:0000313" key="11">
    <source>
        <dbReference type="EMBL" id="OWQ96792.1"/>
    </source>
</evidence>
<dbReference type="SUPFAM" id="SSF54637">
    <property type="entry name" value="Thioesterase/thiol ester dehydrase-isomerase"/>
    <property type="match status" value="2"/>
</dbReference>
<dbReference type="InterPro" id="IPR042171">
    <property type="entry name" value="Acyl-CoA_hotdog"/>
</dbReference>
<organism evidence="11 12">
    <name type="scientific">Sphingopyxis bauzanensis</name>
    <dbReference type="NCBI Taxonomy" id="651663"/>
    <lineage>
        <taxon>Bacteria</taxon>
        <taxon>Pseudomonadati</taxon>
        <taxon>Pseudomonadota</taxon>
        <taxon>Alphaproteobacteria</taxon>
        <taxon>Sphingomonadales</taxon>
        <taxon>Sphingomonadaceae</taxon>
        <taxon>Sphingopyxis</taxon>
    </lineage>
</organism>
<dbReference type="Proteomes" id="UP000197361">
    <property type="component" value="Unassembled WGS sequence"/>
</dbReference>
<reference evidence="11 12" key="1">
    <citation type="journal article" date="2010" name="Int. J. Syst. Evol. Microbiol.">
        <title>Sphingopyxis bauzanensis sp. nov., a psychrophilic bacterium isolated from soil.</title>
        <authorList>
            <person name="Zhang D.C."/>
            <person name="Liu H.C."/>
            <person name="Xin Y.H."/>
            <person name="Zhou Y.G."/>
            <person name="Schinner F."/>
            <person name="Margesin R."/>
        </authorList>
    </citation>
    <scope>NUCLEOTIDE SEQUENCE [LARGE SCALE GENOMIC DNA]</scope>
    <source>
        <strain evidence="11 12">DSM 22271</strain>
    </source>
</reference>
<dbReference type="FunFam" id="2.40.160.210:FF:000001">
    <property type="entry name" value="Acyl-CoA thioesterase II"/>
    <property type="match status" value="1"/>
</dbReference>
<dbReference type="GO" id="GO:0047617">
    <property type="term" value="F:fatty acyl-CoA hydrolase activity"/>
    <property type="evidence" value="ECO:0007669"/>
    <property type="project" value="UniProtKB-EC"/>
</dbReference>
<accession>A0A246JW57</accession>
<feature type="domain" description="Acyl-CoA thioesterase 2 C-terminal" evidence="9">
    <location>
        <begin position="215"/>
        <end position="319"/>
    </location>
</feature>
<dbReference type="GO" id="GO:0009062">
    <property type="term" value="P:fatty acid catabolic process"/>
    <property type="evidence" value="ECO:0007669"/>
    <property type="project" value="TreeGrafter"/>
</dbReference>
<dbReference type="EC" id="3.1.2.20" evidence="5"/>
<dbReference type="AlphaFoldDB" id="A0A246JW57"/>
<dbReference type="InterPro" id="IPR025652">
    <property type="entry name" value="TesB_C"/>
</dbReference>
<comment type="catalytic activity">
    <reaction evidence="6">
        <text>a fatty acyl-CoA + H2O = a fatty acid + CoA + H(+)</text>
        <dbReference type="Rhea" id="RHEA:16781"/>
        <dbReference type="ChEBI" id="CHEBI:15377"/>
        <dbReference type="ChEBI" id="CHEBI:15378"/>
        <dbReference type="ChEBI" id="CHEBI:28868"/>
        <dbReference type="ChEBI" id="CHEBI:57287"/>
        <dbReference type="ChEBI" id="CHEBI:77636"/>
        <dbReference type="EC" id="3.1.2.20"/>
    </reaction>
    <physiologicalReaction direction="left-to-right" evidence="6">
        <dbReference type="Rhea" id="RHEA:16782"/>
    </physiologicalReaction>
</comment>
<keyword evidence="12" id="KW-1185">Reference proteome</keyword>
<evidence type="ECO:0000256" key="6">
    <source>
        <dbReference type="ARBA" id="ARBA00050943"/>
    </source>
</evidence>
<keyword evidence="3" id="KW-0378">Hydrolase</keyword>
<name>A0A246JW57_9SPHN</name>
<gene>
    <name evidence="11" type="ORF">CDQ92_06610</name>
</gene>
<feature type="domain" description="Acyl-CoA thioesterase-like N-terminal HotDog" evidence="10">
    <location>
        <begin position="68"/>
        <end position="146"/>
    </location>
</feature>
<dbReference type="PANTHER" id="PTHR11066:SF34">
    <property type="entry name" value="ACYL-COENZYME A THIOESTERASE 8"/>
    <property type="match status" value="1"/>
</dbReference>
<evidence type="ECO:0000313" key="12">
    <source>
        <dbReference type="Proteomes" id="UP000197361"/>
    </source>
</evidence>
<evidence type="ECO:0000256" key="4">
    <source>
        <dbReference type="ARBA" id="ARBA00023098"/>
    </source>
</evidence>
<evidence type="ECO:0000256" key="3">
    <source>
        <dbReference type="ARBA" id="ARBA00022801"/>
    </source>
</evidence>